<organism evidence="7">
    <name type="scientific">Rhodanobacter sp. IGA1.0</name>
    <dbReference type="NCBI Taxonomy" id="3158582"/>
    <lineage>
        <taxon>Bacteria</taxon>
        <taxon>Pseudomonadati</taxon>
        <taxon>Pseudomonadota</taxon>
        <taxon>Gammaproteobacteria</taxon>
        <taxon>Lysobacterales</taxon>
        <taxon>Rhodanobacteraceae</taxon>
        <taxon>Rhodanobacter</taxon>
    </lineage>
</organism>
<dbReference type="HAMAP" id="MF_00194">
    <property type="entry name" value="RdgC"/>
    <property type="match status" value="1"/>
</dbReference>
<keyword evidence="4 6" id="KW-0963">Cytoplasm</keyword>
<sequence length="311" mass="34551">MATGSNVFFRNLTLFRFSPAVATDLDRLDEALAEHRLRPCGPLEMFTKGFVPPVGRGEGEPLTHSVKKCTLLTVGGEDKLLPAAVINDELHRKVQKIAEEEGRKVGGRERKRIKEDLLNELLPRAFVRQSRMSAYVDKKNGWLVLDTSSRKSAENALSQVREALGSFPAVPLAPEEGPRVLMTDWLATGNLPAGLALGDECELRDPATATGAIARCRRQDLDAEEVKEHLRNGKQVFMLGLTFDERISFVLGEDLTIRKLKFLDVVMDEMGDSQQDAQAELDASFALLTLELERLLGKLEEWFGLPRPADS</sequence>
<dbReference type="Pfam" id="PF04381">
    <property type="entry name" value="RdgC"/>
    <property type="match status" value="1"/>
</dbReference>
<dbReference type="PANTHER" id="PTHR38103:SF1">
    <property type="entry name" value="RECOMBINATION-ASSOCIATED PROTEIN RDGC"/>
    <property type="match status" value="1"/>
</dbReference>
<evidence type="ECO:0000256" key="6">
    <source>
        <dbReference type="HAMAP-Rule" id="MF_00194"/>
    </source>
</evidence>
<comment type="subcellular location">
    <subcellularLocation>
        <location evidence="1 6">Cytoplasm</location>
        <location evidence="1 6">Nucleoid</location>
    </subcellularLocation>
</comment>
<dbReference type="NCBIfam" id="NF001464">
    <property type="entry name" value="PRK00321.1-5"/>
    <property type="match status" value="1"/>
</dbReference>
<dbReference type="GO" id="GO:0005737">
    <property type="term" value="C:cytoplasm"/>
    <property type="evidence" value="ECO:0007669"/>
    <property type="project" value="UniProtKB-UniRule"/>
</dbReference>
<evidence type="ECO:0000256" key="4">
    <source>
        <dbReference type="ARBA" id="ARBA00022490"/>
    </source>
</evidence>
<dbReference type="GO" id="GO:0043590">
    <property type="term" value="C:bacterial nucleoid"/>
    <property type="evidence" value="ECO:0007669"/>
    <property type="project" value="TreeGrafter"/>
</dbReference>
<keyword evidence="5 6" id="KW-0233">DNA recombination</keyword>
<gene>
    <name evidence="6" type="primary">rdgC</name>
    <name evidence="7" type="ORF">ABNK63_01770</name>
</gene>
<dbReference type="EMBL" id="CP157948">
    <property type="protein sequence ID" value="XBS90395.1"/>
    <property type="molecule type" value="Genomic_DNA"/>
</dbReference>
<comment type="function">
    <text evidence="6">May be involved in recombination.</text>
</comment>
<evidence type="ECO:0000313" key="7">
    <source>
        <dbReference type="EMBL" id="XBS90395.1"/>
    </source>
</evidence>
<proteinExistence type="inferred from homology"/>
<dbReference type="GO" id="GO:0003690">
    <property type="term" value="F:double-stranded DNA binding"/>
    <property type="evidence" value="ECO:0007669"/>
    <property type="project" value="TreeGrafter"/>
</dbReference>
<protein>
    <recommendedName>
        <fullName evidence="3 6">Recombination-associated protein RdgC</fullName>
    </recommendedName>
</protein>
<dbReference type="InterPro" id="IPR007476">
    <property type="entry name" value="RdgC"/>
</dbReference>
<dbReference type="GO" id="GO:0000018">
    <property type="term" value="P:regulation of DNA recombination"/>
    <property type="evidence" value="ECO:0007669"/>
    <property type="project" value="TreeGrafter"/>
</dbReference>
<evidence type="ECO:0000256" key="1">
    <source>
        <dbReference type="ARBA" id="ARBA00004453"/>
    </source>
</evidence>
<comment type="similarity">
    <text evidence="2 6">Belongs to the RdgC family.</text>
</comment>
<evidence type="ECO:0000256" key="5">
    <source>
        <dbReference type="ARBA" id="ARBA00023172"/>
    </source>
</evidence>
<accession>A0AAU7QLC1</accession>
<name>A0AAU7QLC1_9GAMM</name>
<dbReference type="AlphaFoldDB" id="A0AAU7QLC1"/>
<evidence type="ECO:0000256" key="2">
    <source>
        <dbReference type="ARBA" id="ARBA00008657"/>
    </source>
</evidence>
<reference evidence="7" key="1">
    <citation type="submission" date="2024-06" db="EMBL/GenBank/DDBJ databases">
        <authorList>
            <person name="Sun Y."/>
        </authorList>
    </citation>
    <scope>NUCLEOTIDE SEQUENCE</scope>
    <source>
        <strain evidence="7">IGA1.0</strain>
    </source>
</reference>
<evidence type="ECO:0000256" key="3">
    <source>
        <dbReference type="ARBA" id="ARBA00022296"/>
    </source>
</evidence>
<dbReference type="GO" id="GO:0006310">
    <property type="term" value="P:DNA recombination"/>
    <property type="evidence" value="ECO:0007669"/>
    <property type="project" value="UniProtKB-UniRule"/>
</dbReference>
<dbReference type="RefSeq" id="WP_350016522.1">
    <property type="nucleotide sequence ID" value="NZ_CP157948.1"/>
</dbReference>
<dbReference type="PANTHER" id="PTHR38103">
    <property type="entry name" value="RECOMBINATION-ASSOCIATED PROTEIN RDGC"/>
    <property type="match status" value="1"/>
</dbReference>